<accession>A0A2N0PZN2</accession>
<protein>
    <submittedName>
        <fullName evidence="1">Uncharacterized protein</fullName>
    </submittedName>
</protein>
<dbReference type="VEuPathDB" id="FungiDB:RhiirA1_398353"/>
<dbReference type="Proteomes" id="UP000232722">
    <property type="component" value="Unassembled WGS sequence"/>
</dbReference>
<dbReference type="VEuPathDB" id="FungiDB:FUN_011920"/>
<evidence type="ECO:0000313" key="1">
    <source>
        <dbReference type="EMBL" id="PKC12292.1"/>
    </source>
</evidence>
<sequence>MSNKSEEKNMEPRVPFKWSKESDEKLKKLKEELKASINWSEVDKWNADGRPYEEHEEILMFLNENELISLESNEKENRAMKEHFTQVPGRVIKRPGRSAVLKLPPKMQQLPDVTTVNIVVKLLDPIKYPIQSRITERILNELSISGLLNGVIGLNVMGRVKTYEVGTKKLNSAVNVYNIVPKDMIFIHLFYQKSRMLFYATYVVYGSER</sequence>
<reference evidence="1 2" key="1">
    <citation type="submission" date="2016-04" db="EMBL/GenBank/DDBJ databases">
        <title>Genome analyses suggest a sexual origin of heterokaryosis in a supposedly ancient asexual fungus.</title>
        <authorList>
            <person name="Ropars J."/>
            <person name="Sedzielewska K."/>
            <person name="Noel J."/>
            <person name="Charron P."/>
            <person name="Farinelli L."/>
            <person name="Marton T."/>
            <person name="Kruger M."/>
            <person name="Pelin A."/>
            <person name="Brachmann A."/>
            <person name="Corradi N."/>
        </authorList>
    </citation>
    <scope>NUCLEOTIDE SEQUENCE [LARGE SCALE GENOMIC DNA]</scope>
    <source>
        <strain evidence="1 2">A5</strain>
    </source>
</reference>
<reference evidence="1 2" key="2">
    <citation type="submission" date="2017-09" db="EMBL/GenBank/DDBJ databases">
        <title>Extensive intraspecific genome diversity in a model arbuscular mycorrhizal fungus.</title>
        <authorList>
            <person name="Chen E.C."/>
            <person name="Morin E."/>
            <person name="Beaudet D."/>
            <person name="Noel J."/>
            <person name="Ndikumana S."/>
            <person name="Charron P."/>
            <person name="St-Onge C."/>
            <person name="Giorgi J."/>
            <person name="Grigoriev I.V."/>
            <person name="Roux C."/>
            <person name="Martin F.M."/>
            <person name="Corradi N."/>
        </authorList>
    </citation>
    <scope>NUCLEOTIDE SEQUENCE [LARGE SCALE GENOMIC DNA]</scope>
    <source>
        <strain evidence="1 2">A5</strain>
    </source>
</reference>
<comment type="caution">
    <text evidence="1">The sequence shown here is derived from an EMBL/GenBank/DDBJ whole genome shotgun (WGS) entry which is preliminary data.</text>
</comment>
<proteinExistence type="predicted"/>
<organism evidence="1 2">
    <name type="scientific">Rhizophagus irregularis</name>
    <dbReference type="NCBI Taxonomy" id="588596"/>
    <lineage>
        <taxon>Eukaryota</taxon>
        <taxon>Fungi</taxon>
        <taxon>Fungi incertae sedis</taxon>
        <taxon>Mucoromycota</taxon>
        <taxon>Glomeromycotina</taxon>
        <taxon>Glomeromycetes</taxon>
        <taxon>Glomerales</taxon>
        <taxon>Glomeraceae</taxon>
        <taxon>Rhizophagus</taxon>
    </lineage>
</organism>
<dbReference type="EMBL" id="LLXJ01000258">
    <property type="protein sequence ID" value="PKC12292.1"/>
    <property type="molecule type" value="Genomic_DNA"/>
</dbReference>
<evidence type="ECO:0000313" key="2">
    <source>
        <dbReference type="Proteomes" id="UP000232722"/>
    </source>
</evidence>
<dbReference type="VEuPathDB" id="FungiDB:RhiirFUN_026709"/>
<dbReference type="AlphaFoldDB" id="A0A2N0PZN2"/>
<name>A0A2N0PZN2_9GLOM</name>
<gene>
    <name evidence="1" type="ORF">RhiirA5_373186</name>
</gene>